<protein>
    <submittedName>
        <fullName evidence="1">Uncharacterized protein</fullName>
    </submittedName>
</protein>
<reference evidence="1 2" key="1">
    <citation type="journal article" date="2023" name="Nucleic Acids Res.">
        <title>The hologenome of Daphnia magna reveals possible DNA methylation and microbiome-mediated evolution of the host genome.</title>
        <authorList>
            <person name="Chaturvedi A."/>
            <person name="Li X."/>
            <person name="Dhandapani V."/>
            <person name="Marshall H."/>
            <person name="Kissane S."/>
            <person name="Cuenca-Cambronero M."/>
            <person name="Asole G."/>
            <person name="Calvet F."/>
            <person name="Ruiz-Romero M."/>
            <person name="Marangio P."/>
            <person name="Guigo R."/>
            <person name="Rago D."/>
            <person name="Mirbahai L."/>
            <person name="Eastwood N."/>
            <person name="Colbourne J.K."/>
            <person name="Zhou J."/>
            <person name="Mallon E."/>
            <person name="Orsini L."/>
        </authorList>
    </citation>
    <scope>NUCLEOTIDE SEQUENCE [LARGE SCALE GENOMIC DNA]</scope>
    <source>
        <strain evidence="1">LRV0_1</strain>
    </source>
</reference>
<keyword evidence="2" id="KW-1185">Reference proteome</keyword>
<organism evidence="1 2">
    <name type="scientific">Daphnia magna</name>
    <dbReference type="NCBI Taxonomy" id="35525"/>
    <lineage>
        <taxon>Eukaryota</taxon>
        <taxon>Metazoa</taxon>
        <taxon>Ecdysozoa</taxon>
        <taxon>Arthropoda</taxon>
        <taxon>Crustacea</taxon>
        <taxon>Branchiopoda</taxon>
        <taxon>Diplostraca</taxon>
        <taxon>Cladocera</taxon>
        <taxon>Anomopoda</taxon>
        <taxon>Daphniidae</taxon>
        <taxon>Daphnia</taxon>
    </lineage>
</organism>
<evidence type="ECO:0000313" key="2">
    <source>
        <dbReference type="Proteomes" id="UP001234178"/>
    </source>
</evidence>
<name>A0ABQ9ZX14_9CRUS</name>
<evidence type="ECO:0000313" key="1">
    <source>
        <dbReference type="EMBL" id="KAK4017445.1"/>
    </source>
</evidence>
<comment type="caution">
    <text evidence="1">The sequence shown here is derived from an EMBL/GenBank/DDBJ whole genome shotgun (WGS) entry which is preliminary data.</text>
</comment>
<gene>
    <name evidence="1" type="ORF">OUZ56_032756</name>
</gene>
<sequence>MSVTITHSESEKKRSPIDWNITQWDSSFTSSAPSMGVGLMVPSSSAIEHQVAGVSTPMQIVFCVCAVGIFGSRWSPHG</sequence>
<dbReference type="EMBL" id="JAOYFB010000006">
    <property type="protein sequence ID" value="KAK4017445.1"/>
    <property type="molecule type" value="Genomic_DNA"/>
</dbReference>
<dbReference type="Proteomes" id="UP001234178">
    <property type="component" value="Unassembled WGS sequence"/>
</dbReference>
<proteinExistence type="predicted"/>
<accession>A0ABQ9ZX14</accession>